<dbReference type="PANTHER" id="PTHR10010:SF46">
    <property type="entry name" value="SODIUM-DEPENDENT PHOSPHATE TRANSPORT PROTEIN 2B"/>
    <property type="match status" value="1"/>
</dbReference>
<organism evidence="7 8">
    <name type="scientific">Exiguobacterium aurantiacum</name>
    <dbReference type="NCBI Taxonomy" id="33987"/>
    <lineage>
        <taxon>Bacteria</taxon>
        <taxon>Bacillati</taxon>
        <taxon>Bacillota</taxon>
        <taxon>Bacilli</taxon>
        <taxon>Bacillales</taxon>
        <taxon>Bacillales Family XII. Incertae Sedis</taxon>
        <taxon>Exiguobacterium</taxon>
    </lineage>
</organism>
<evidence type="ECO:0000313" key="7">
    <source>
        <dbReference type="EMBL" id="STO07047.1"/>
    </source>
</evidence>
<feature type="transmembrane region" description="Helical" evidence="6">
    <location>
        <begin position="132"/>
        <end position="153"/>
    </location>
</feature>
<dbReference type="PANTHER" id="PTHR10010">
    <property type="entry name" value="SOLUTE CARRIER FAMILY 34 SODIUM PHOSPHATE , MEMBER 2-RELATED"/>
    <property type="match status" value="1"/>
</dbReference>
<feature type="transmembrane region" description="Helical" evidence="6">
    <location>
        <begin position="62"/>
        <end position="88"/>
    </location>
</feature>
<dbReference type="GO" id="GO:0005886">
    <property type="term" value="C:plasma membrane"/>
    <property type="evidence" value="ECO:0007669"/>
    <property type="project" value="UniProtKB-SubCell"/>
</dbReference>
<feature type="transmembrane region" description="Helical" evidence="6">
    <location>
        <begin position="173"/>
        <end position="200"/>
    </location>
</feature>
<accession>A0A377FQD7</accession>
<dbReference type="NCBIfam" id="NF037997">
    <property type="entry name" value="Na_Pi_symport"/>
    <property type="match status" value="1"/>
</dbReference>
<comment type="subcellular location">
    <subcellularLocation>
        <location evidence="1">Cell membrane</location>
        <topology evidence="1">Multi-pass membrane protein</topology>
    </subcellularLocation>
</comment>
<reference evidence="7 8" key="1">
    <citation type="submission" date="2018-06" db="EMBL/GenBank/DDBJ databases">
        <authorList>
            <consortium name="Pathogen Informatics"/>
            <person name="Doyle S."/>
        </authorList>
    </citation>
    <scope>NUCLEOTIDE SEQUENCE [LARGE SCALE GENOMIC DNA]</scope>
    <source>
        <strain evidence="7 8">NCTC13163</strain>
    </source>
</reference>
<evidence type="ECO:0000256" key="2">
    <source>
        <dbReference type="ARBA" id="ARBA00022475"/>
    </source>
</evidence>
<evidence type="ECO:0000256" key="4">
    <source>
        <dbReference type="ARBA" id="ARBA00022989"/>
    </source>
</evidence>
<dbReference type="RefSeq" id="WP_029334205.1">
    <property type="nucleotide sequence ID" value="NZ_UGGP01000001.1"/>
</dbReference>
<evidence type="ECO:0000256" key="6">
    <source>
        <dbReference type="SAM" id="Phobius"/>
    </source>
</evidence>
<keyword evidence="2" id="KW-1003">Cell membrane</keyword>
<proteinExistence type="predicted"/>
<protein>
    <submittedName>
        <fullName evidence="7">Na/Pi-cotransporter II-related protein</fullName>
    </submittedName>
</protein>
<dbReference type="Proteomes" id="UP000254060">
    <property type="component" value="Unassembled WGS sequence"/>
</dbReference>
<feature type="transmembrane region" description="Helical" evidence="6">
    <location>
        <begin position="277"/>
        <end position="298"/>
    </location>
</feature>
<evidence type="ECO:0000256" key="1">
    <source>
        <dbReference type="ARBA" id="ARBA00004651"/>
    </source>
</evidence>
<keyword evidence="3 6" id="KW-0812">Transmembrane</keyword>
<dbReference type="STRING" id="1397694.GCA_000702585_00909"/>
<dbReference type="OrthoDB" id="9763003at2"/>
<dbReference type="EMBL" id="UGGP01000001">
    <property type="protein sequence ID" value="STO07047.1"/>
    <property type="molecule type" value="Genomic_DNA"/>
</dbReference>
<dbReference type="GO" id="GO:0005436">
    <property type="term" value="F:sodium:phosphate symporter activity"/>
    <property type="evidence" value="ECO:0007669"/>
    <property type="project" value="InterPro"/>
</dbReference>
<gene>
    <name evidence="7" type="ORF">NCTC13163_00392</name>
</gene>
<evidence type="ECO:0000256" key="5">
    <source>
        <dbReference type="ARBA" id="ARBA00023136"/>
    </source>
</evidence>
<dbReference type="AlphaFoldDB" id="A0A377FQD7"/>
<keyword evidence="4 6" id="KW-1133">Transmembrane helix</keyword>
<sequence length="528" mass="58714">MGIATLIGGIGIFLLGMMLLTDTLKSLAGERLRRRLNQFAEGPVAGAMLGATMTTLFQSSTVTTLMTIGFVSAGLLTFVQALTLVIGANAGSATTGWIVALLGYNLDIRQLFLPLIGVGMALRLIDRRVKRIGMLFVGIGLIFVGIGTLQEAMRDVVTFSLNEWNAETPLHQLALLGTGLFMTAVLQSSTIGLVLTMTALATDTVSLTQACLLVLGQSAGTSLVVAIGSIGGWKSARRIVLAHVLIHGSILVIGWLTFPLLFGVVNGIADRLNWNELLRLALFHTSFHLLGVLTFLPFHEAFSRRLLTWIPSRAEKLTRFLDPNMSRIPAVALEAARRSLIEIERYLGNETRLLLEEGRKREDELQLVEKTLGDVRVFLSTIQLEEAKGRNDYGQHISLLHTIDHLERWLFVMREVEPDDVLRDTDFLVARQLVLHELELVDGLNHHTPPEESSRWKSASKQLAEYRKAHRAELLEEAATNQLEMESSIRKVQALLWLDRIGYHVWRATRHLIKPTVSSERFEVNLED</sequence>
<feature type="transmembrane region" description="Helical" evidence="6">
    <location>
        <begin position="239"/>
        <end position="265"/>
    </location>
</feature>
<feature type="transmembrane region" description="Helical" evidence="6">
    <location>
        <begin position="6"/>
        <end position="24"/>
    </location>
</feature>
<evidence type="ECO:0000256" key="3">
    <source>
        <dbReference type="ARBA" id="ARBA00022692"/>
    </source>
</evidence>
<name>A0A377FQD7_9BACL</name>
<dbReference type="InterPro" id="IPR003841">
    <property type="entry name" value="Na/Pi_transpt"/>
</dbReference>
<evidence type="ECO:0000313" key="8">
    <source>
        <dbReference type="Proteomes" id="UP000254060"/>
    </source>
</evidence>
<keyword evidence="5 6" id="KW-0472">Membrane</keyword>
<feature type="transmembrane region" description="Helical" evidence="6">
    <location>
        <begin position="108"/>
        <end position="125"/>
    </location>
</feature>
<feature type="transmembrane region" description="Helical" evidence="6">
    <location>
        <begin position="212"/>
        <end position="233"/>
    </location>
</feature>
<dbReference type="GO" id="GO:0044341">
    <property type="term" value="P:sodium-dependent phosphate transport"/>
    <property type="evidence" value="ECO:0007669"/>
    <property type="project" value="InterPro"/>
</dbReference>
<dbReference type="Pfam" id="PF02690">
    <property type="entry name" value="Na_Pi_cotrans"/>
    <property type="match status" value="1"/>
</dbReference>